<sequence>MEAIIELTKIDYPSVFVAVFTILVGLKVIVSIFEWVIDKFGIETKWMRKKKEEHDLLIKTAHNLTDLQNKHSEDVKQSIIHDERIRVEFSEFMNEIKSTVTKTQEEIKQYAENRVHDRKQSIQIQKELTNTIKEIISNNNDKDQQINNLMAAQREVLADKINQKYKYYISLKGIPEDEVDEFTNMHNAYKAIGGNHSGDAKYEYCMNHLSVIPVESKLIF</sequence>
<reference evidence="2 3" key="1">
    <citation type="submission" date="2019-07" db="EMBL/GenBank/DDBJ databases">
        <title>Draft genome sequences of 15 bacterial species constituting the stable defined intestinal microbiota of the GM15 gnotobiotic mouse model.</title>
        <authorList>
            <person name="Elie C."/>
            <person name="Mathieu A."/>
            <person name="Saliou A."/>
            <person name="Darnaud M."/>
            <person name="Leulier F."/>
            <person name="Tamellini A."/>
        </authorList>
    </citation>
    <scope>NUCLEOTIDE SEQUENCE [LARGE SCALE GENOMIC DNA]</scope>
    <source>
        <strain evidence="3">ASF 502</strain>
    </source>
</reference>
<dbReference type="EMBL" id="VIRB01000012">
    <property type="protein sequence ID" value="NDO67365.1"/>
    <property type="molecule type" value="Genomic_DNA"/>
</dbReference>
<protein>
    <submittedName>
        <fullName evidence="2">Uncharacterized protein</fullName>
    </submittedName>
</protein>
<accession>A0A9X5C3S5</accession>
<gene>
    <name evidence="2" type="ORF">FMM80_00895</name>
</gene>
<comment type="caution">
    <text evidence="2">The sequence shown here is derived from an EMBL/GenBank/DDBJ whole genome shotgun (WGS) entry which is preliminary data.</text>
</comment>
<organism evidence="2 3">
    <name type="scientific">Schaedlerella arabinosiphila</name>
    <dbReference type="NCBI Taxonomy" id="2044587"/>
    <lineage>
        <taxon>Bacteria</taxon>
        <taxon>Bacillati</taxon>
        <taxon>Bacillota</taxon>
        <taxon>Clostridia</taxon>
        <taxon>Lachnospirales</taxon>
        <taxon>Lachnospiraceae</taxon>
        <taxon>Schaedlerella</taxon>
    </lineage>
</organism>
<evidence type="ECO:0000313" key="2">
    <source>
        <dbReference type="EMBL" id="NDO67365.1"/>
    </source>
</evidence>
<dbReference type="RefSeq" id="WP_004068604.1">
    <property type="nucleotide sequence ID" value="NZ_VIRB01000012.1"/>
</dbReference>
<keyword evidence="1" id="KW-0472">Membrane</keyword>
<evidence type="ECO:0000313" key="3">
    <source>
        <dbReference type="Proteomes" id="UP000474104"/>
    </source>
</evidence>
<keyword evidence="1" id="KW-0812">Transmembrane</keyword>
<name>A0A9X5C3S5_9FIRM</name>
<dbReference type="Proteomes" id="UP000474104">
    <property type="component" value="Unassembled WGS sequence"/>
</dbReference>
<keyword evidence="1" id="KW-1133">Transmembrane helix</keyword>
<evidence type="ECO:0000256" key="1">
    <source>
        <dbReference type="SAM" id="Phobius"/>
    </source>
</evidence>
<dbReference type="OrthoDB" id="2051952at2"/>
<dbReference type="AlphaFoldDB" id="A0A9X5C3S5"/>
<proteinExistence type="predicted"/>
<feature type="transmembrane region" description="Helical" evidence="1">
    <location>
        <begin position="15"/>
        <end position="37"/>
    </location>
</feature>